<dbReference type="PANTHER" id="PTHR24416">
    <property type="entry name" value="TYROSINE-PROTEIN KINASE RECEPTOR"/>
    <property type="match status" value="1"/>
</dbReference>
<dbReference type="GO" id="GO:0005886">
    <property type="term" value="C:plasma membrane"/>
    <property type="evidence" value="ECO:0007669"/>
    <property type="project" value="TreeGrafter"/>
</dbReference>
<dbReference type="PROSITE" id="PS50011">
    <property type="entry name" value="PROTEIN_KINASE_DOM"/>
    <property type="match status" value="1"/>
</dbReference>
<dbReference type="GO" id="GO:0007169">
    <property type="term" value="P:cell surface receptor protein tyrosine kinase signaling pathway"/>
    <property type="evidence" value="ECO:0007669"/>
    <property type="project" value="TreeGrafter"/>
</dbReference>
<dbReference type="InterPro" id="IPR011009">
    <property type="entry name" value="Kinase-like_dom_sf"/>
</dbReference>
<dbReference type="PANTHER" id="PTHR24416:SF600">
    <property type="entry name" value="PDGF- AND VEGF-RECEPTOR RELATED, ISOFORM J"/>
    <property type="match status" value="1"/>
</dbReference>
<evidence type="ECO:0000259" key="1">
    <source>
        <dbReference type="PROSITE" id="PS50011"/>
    </source>
</evidence>
<reference evidence="2 3" key="2">
    <citation type="submission" date="2018-10" db="EMBL/GenBank/DDBJ databases">
        <authorList>
            <consortium name="Pathogen Informatics"/>
        </authorList>
    </citation>
    <scope>NUCLEOTIDE SEQUENCE [LARGE SCALE GENOMIC DNA]</scope>
</reference>
<evidence type="ECO:0000313" key="2">
    <source>
        <dbReference type="EMBL" id="VDD97098.1"/>
    </source>
</evidence>
<sequence>MALESLKTYEYTSKSDVWSLGVLFFELFSLGDVPFPNVQAEDMIEHLEQGNRLSPPQLCSDTMFASSLFLKLNS</sequence>
<name>A0A0N4VNV3_ENTVE</name>
<reference evidence="4" key="1">
    <citation type="submission" date="2017-02" db="UniProtKB">
        <authorList>
            <consortium name="WormBaseParasite"/>
        </authorList>
    </citation>
    <scope>IDENTIFICATION</scope>
</reference>
<evidence type="ECO:0000313" key="4">
    <source>
        <dbReference type="WBParaSite" id="EVEC_0001267601-mRNA-1"/>
    </source>
</evidence>
<protein>
    <submittedName>
        <fullName evidence="4">Protein kinase domain-containing protein</fullName>
    </submittedName>
</protein>
<dbReference type="GO" id="GO:0005524">
    <property type="term" value="F:ATP binding"/>
    <property type="evidence" value="ECO:0007669"/>
    <property type="project" value="InterPro"/>
</dbReference>
<dbReference type="InterPro" id="IPR000719">
    <property type="entry name" value="Prot_kinase_dom"/>
</dbReference>
<dbReference type="GO" id="GO:0043235">
    <property type="term" value="C:receptor complex"/>
    <property type="evidence" value="ECO:0007669"/>
    <property type="project" value="TreeGrafter"/>
</dbReference>
<dbReference type="InterPro" id="IPR050122">
    <property type="entry name" value="RTK"/>
</dbReference>
<proteinExistence type="predicted"/>
<dbReference type="STRING" id="51028.A0A0N4VNV3"/>
<dbReference type="Proteomes" id="UP000274131">
    <property type="component" value="Unassembled WGS sequence"/>
</dbReference>
<dbReference type="Gene3D" id="1.10.510.10">
    <property type="entry name" value="Transferase(Phosphotransferase) domain 1"/>
    <property type="match status" value="1"/>
</dbReference>
<keyword evidence="3" id="KW-1185">Reference proteome</keyword>
<dbReference type="GO" id="GO:0004714">
    <property type="term" value="F:transmembrane receptor protein tyrosine kinase activity"/>
    <property type="evidence" value="ECO:0007669"/>
    <property type="project" value="TreeGrafter"/>
</dbReference>
<dbReference type="OrthoDB" id="5862519at2759"/>
<gene>
    <name evidence="2" type="ORF">EVEC_LOCUS11849</name>
</gene>
<feature type="domain" description="Protein kinase" evidence="1">
    <location>
        <begin position="1"/>
        <end position="74"/>
    </location>
</feature>
<dbReference type="InterPro" id="IPR001245">
    <property type="entry name" value="Ser-Thr/Tyr_kinase_cat_dom"/>
</dbReference>
<dbReference type="AlphaFoldDB" id="A0A0N4VNV3"/>
<accession>A0A0N4VNV3</accession>
<dbReference type="EMBL" id="UXUI01012820">
    <property type="protein sequence ID" value="VDD97098.1"/>
    <property type="molecule type" value="Genomic_DNA"/>
</dbReference>
<dbReference type="WBParaSite" id="EVEC_0001267601-mRNA-1">
    <property type="protein sequence ID" value="EVEC_0001267601-mRNA-1"/>
    <property type="gene ID" value="EVEC_0001267601"/>
</dbReference>
<dbReference type="Pfam" id="PF07714">
    <property type="entry name" value="PK_Tyr_Ser-Thr"/>
    <property type="match status" value="1"/>
</dbReference>
<evidence type="ECO:0000313" key="3">
    <source>
        <dbReference type="Proteomes" id="UP000274131"/>
    </source>
</evidence>
<organism evidence="4">
    <name type="scientific">Enterobius vermicularis</name>
    <name type="common">Human pinworm</name>
    <dbReference type="NCBI Taxonomy" id="51028"/>
    <lineage>
        <taxon>Eukaryota</taxon>
        <taxon>Metazoa</taxon>
        <taxon>Ecdysozoa</taxon>
        <taxon>Nematoda</taxon>
        <taxon>Chromadorea</taxon>
        <taxon>Rhabditida</taxon>
        <taxon>Spirurina</taxon>
        <taxon>Oxyuridomorpha</taxon>
        <taxon>Oxyuroidea</taxon>
        <taxon>Oxyuridae</taxon>
        <taxon>Enterobius</taxon>
    </lineage>
</organism>
<dbReference type="SUPFAM" id="SSF56112">
    <property type="entry name" value="Protein kinase-like (PK-like)"/>
    <property type="match status" value="1"/>
</dbReference>